<dbReference type="EMBL" id="RAWG01000484">
    <property type="protein sequence ID" value="RKH30118.1"/>
    <property type="molecule type" value="Genomic_DNA"/>
</dbReference>
<keyword evidence="1" id="KW-0472">Membrane</keyword>
<keyword evidence="3" id="KW-1185">Reference proteome</keyword>
<name>A0A3A8MCJ1_9BACT</name>
<dbReference type="Proteomes" id="UP000273405">
    <property type="component" value="Unassembled WGS sequence"/>
</dbReference>
<protein>
    <submittedName>
        <fullName evidence="2">Uncharacterized protein</fullName>
    </submittedName>
</protein>
<evidence type="ECO:0000313" key="3">
    <source>
        <dbReference type="Proteomes" id="UP000273405"/>
    </source>
</evidence>
<evidence type="ECO:0000256" key="1">
    <source>
        <dbReference type="SAM" id="Phobius"/>
    </source>
</evidence>
<gene>
    <name evidence="2" type="ORF">D7X12_39275</name>
</gene>
<keyword evidence="1" id="KW-0812">Transmembrane</keyword>
<reference evidence="3" key="1">
    <citation type="submission" date="2018-09" db="EMBL/GenBank/DDBJ databases">
        <authorList>
            <person name="Livingstone P.G."/>
            <person name="Whitworth D.E."/>
        </authorList>
    </citation>
    <scope>NUCLEOTIDE SEQUENCE [LARGE SCALE GENOMIC DNA]</scope>
    <source>
        <strain evidence="3">CA040B</strain>
    </source>
</reference>
<organism evidence="2 3">
    <name type="scientific">Corallococcus sicarius</name>
    <dbReference type="NCBI Taxonomy" id="2316726"/>
    <lineage>
        <taxon>Bacteria</taxon>
        <taxon>Pseudomonadati</taxon>
        <taxon>Myxococcota</taxon>
        <taxon>Myxococcia</taxon>
        <taxon>Myxococcales</taxon>
        <taxon>Cystobacterineae</taxon>
        <taxon>Myxococcaceae</taxon>
        <taxon>Corallococcus</taxon>
    </lineage>
</organism>
<accession>A0A3A8MCJ1</accession>
<dbReference type="AlphaFoldDB" id="A0A3A8MCJ1"/>
<evidence type="ECO:0000313" key="2">
    <source>
        <dbReference type="EMBL" id="RKH30118.1"/>
    </source>
</evidence>
<comment type="caution">
    <text evidence="2">The sequence shown here is derived from an EMBL/GenBank/DDBJ whole genome shotgun (WGS) entry which is preliminary data.</text>
</comment>
<sequence>MMTIHCFLFRHFLMPLVMAILWKLSTLWFLVWGAVVMMFAVSFLATWIRASLYLMGCVARSSRILLLLGEMFFLSLCLRRVELMCGRIERKPTFCAVCFAG</sequence>
<feature type="transmembrane region" description="Helical" evidence="1">
    <location>
        <begin position="29"/>
        <end position="52"/>
    </location>
</feature>
<keyword evidence="1" id="KW-1133">Transmembrane helix</keyword>
<proteinExistence type="predicted"/>